<sequence length="1052" mass="116214">MSFNFTQHRKKVFFAIATLIAIGIFPIGNTFGGESEKNGIPRHPHVDSEGLSKTSSVKNDQATVTGTITDENGEALPGVYVLIKGTSNGTVTDIDGNYSIEAPDTQVTLVFKIVGYVTEEIKIGNQTTIDLKMKEDLKSLEEVVVVGYGSEKKINLTGSVSSISNQDIESRPITNISAGLSGLAAGVQVSQSNGGIAGGDGGTIRIRGVGTFNNANPLIVVDGIPSEGTGIMNDIDPNDIQDISILKDAASASIYGSRGANGVILITTKRGQEGKVSVSYNGYAGWQKSTRNPDFVSDMATYMEYANINRGTEIFNPSDIQAWRENANDPLLYPNVDWYGEQVGNIAKIQSHSFSVTGGTKSTQYRLSMNYLDQDGLVQDNNIKRYGVRTNLQSEIAKGFKVGGDIFFRWSDIIPNSLGSNTIDLGTVPGIPSMQHPDGRWGGAQHPAVGTVTNPHGQVYNKNDNINQKRILGSVFASYEIVNGLTATAKLSMNYNNQMRNTFNKRWDLWDFQRDIITREFGLSSGRSSTSRQDQDYQLTTNFLLEYQRSINDHNFKLLGGYEQLNYRDDYVSVTKNQYQNNEVTAIDAGLLVAGASGNTVEWALRSYFGRMNYNFQEKYFAEVNFRADGSSRFKEGNRWGYFPAFSVGWNIAKEDFMQSIGAVDNLKLRASWGKLGNNRIGNYPYQPTYSLNQNYAFGGEVYTGIAQTSLVNEDIKWEETTTTDIGLDAAFFEGKLSFTFDYFKRETDGILTGLPVPQFLGNKSNPTVNLASMVNKGVELSLGYRTRIGEVDFDVSGNVTRLQNEVTDYFADIQTGGTQIGYPYQSYYGLEAIGIFQSEDEVENAPRHQNNTSPGDIRFKDQLTEDTNNDGIPDAGNGVIDSNDRTIIGNRIPGFTYGGKIGLGYKGFDFGLVVQGVADRDINTFGIGVRPIEWSDRGVLHQRWIDDAWSQENPDGELPRLNQDAMQGLNGNTSSFWVKDVSFFRVKNLQLGYSLPQAVINSLKIQKLRVYFSIENLMTFTNEEWGFDPETVSADQVPNVRTTTIGLNIRL</sequence>
<evidence type="ECO:0000256" key="8">
    <source>
        <dbReference type="PROSITE-ProRule" id="PRU01360"/>
    </source>
</evidence>
<evidence type="ECO:0000256" key="1">
    <source>
        <dbReference type="ARBA" id="ARBA00004571"/>
    </source>
</evidence>
<feature type="region of interest" description="Disordered" evidence="10">
    <location>
        <begin position="842"/>
        <end position="881"/>
    </location>
</feature>
<feature type="domain" description="TonB-dependent receptor plug" evidence="13">
    <location>
        <begin position="153"/>
        <end position="263"/>
    </location>
</feature>
<evidence type="ECO:0000256" key="10">
    <source>
        <dbReference type="SAM" id="MobiDB-lite"/>
    </source>
</evidence>
<keyword evidence="3 8" id="KW-1134">Transmembrane beta strand</keyword>
<comment type="similarity">
    <text evidence="8 9">Belongs to the TonB-dependent receptor family.</text>
</comment>
<keyword evidence="2 8" id="KW-0813">Transport</keyword>
<feature type="domain" description="TonB-dependent receptor-like beta-barrel" evidence="12">
    <location>
        <begin position="458"/>
        <end position="1018"/>
    </location>
</feature>
<name>A0A2Z4IF03_9BACT</name>
<dbReference type="InterPro" id="IPR036942">
    <property type="entry name" value="Beta-barrel_TonB_sf"/>
</dbReference>
<dbReference type="Gene3D" id="2.170.130.10">
    <property type="entry name" value="TonB-dependent receptor, plug domain"/>
    <property type="match status" value="1"/>
</dbReference>
<evidence type="ECO:0000313" key="15">
    <source>
        <dbReference type="Proteomes" id="UP000248688"/>
    </source>
</evidence>
<keyword evidence="6 8" id="KW-0472">Membrane</keyword>
<evidence type="ECO:0000256" key="2">
    <source>
        <dbReference type="ARBA" id="ARBA00022448"/>
    </source>
</evidence>
<proteinExistence type="inferred from homology"/>
<keyword evidence="11" id="KW-1133">Transmembrane helix</keyword>
<evidence type="ECO:0000256" key="9">
    <source>
        <dbReference type="RuleBase" id="RU003357"/>
    </source>
</evidence>
<feature type="transmembrane region" description="Helical" evidence="11">
    <location>
        <begin position="12"/>
        <end position="32"/>
    </location>
</feature>
<accession>A0A2Z4IF03</accession>
<evidence type="ECO:0000256" key="4">
    <source>
        <dbReference type="ARBA" id="ARBA00022692"/>
    </source>
</evidence>
<dbReference type="Gene3D" id="2.40.170.20">
    <property type="entry name" value="TonB-dependent receptor, beta-barrel domain"/>
    <property type="match status" value="1"/>
</dbReference>
<keyword evidence="15" id="KW-1185">Reference proteome</keyword>
<organism evidence="14 15">
    <name type="scientific">Echinicola strongylocentroti</name>
    <dbReference type="NCBI Taxonomy" id="1795355"/>
    <lineage>
        <taxon>Bacteria</taxon>
        <taxon>Pseudomonadati</taxon>
        <taxon>Bacteroidota</taxon>
        <taxon>Cytophagia</taxon>
        <taxon>Cytophagales</taxon>
        <taxon>Cyclobacteriaceae</taxon>
        <taxon>Echinicola</taxon>
    </lineage>
</organism>
<reference evidence="14 15" key="1">
    <citation type="submission" date="2018-06" db="EMBL/GenBank/DDBJ databases">
        <title>Echinicola strongylocentroti sp. nov., isolated from a sea urchin Strongylocentrotus intermedius.</title>
        <authorList>
            <person name="Bae S.S."/>
        </authorList>
    </citation>
    <scope>NUCLEOTIDE SEQUENCE [LARGE SCALE GENOMIC DNA]</scope>
    <source>
        <strain evidence="14 15">MEBiC08714</strain>
    </source>
</reference>
<evidence type="ECO:0000313" key="14">
    <source>
        <dbReference type="EMBL" id="AWW29514.1"/>
    </source>
</evidence>
<dbReference type="InterPro" id="IPR037066">
    <property type="entry name" value="Plug_dom_sf"/>
</dbReference>
<keyword evidence="7 8" id="KW-0998">Cell outer membrane</keyword>
<dbReference type="InterPro" id="IPR012910">
    <property type="entry name" value="Plug_dom"/>
</dbReference>
<evidence type="ECO:0000256" key="6">
    <source>
        <dbReference type="ARBA" id="ARBA00023136"/>
    </source>
</evidence>
<dbReference type="NCBIfam" id="TIGR04057">
    <property type="entry name" value="SusC_RagA_signa"/>
    <property type="match status" value="1"/>
</dbReference>
<dbReference type="SUPFAM" id="SSF49464">
    <property type="entry name" value="Carboxypeptidase regulatory domain-like"/>
    <property type="match status" value="1"/>
</dbReference>
<dbReference type="InterPro" id="IPR039426">
    <property type="entry name" value="TonB-dep_rcpt-like"/>
</dbReference>
<dbReference type="Pfam" id="PF00593">
    <property type="entry name" value="TonB_dep_Rec_b-barrel"/>
    <property type="match status" value="1"/>
</dbReference>
<evidence type="ECO:0000259" key="13">
    <source>
        <dbReference type="Pfam" id="PF07715"/>
    </source>
</evidence>
<gene>
    <name evidence="14" type="ORF">DN752_04870</name>
</gene>
<dbReference type="Pfam" id="PF13715">
    <property type="entry name" value="CarbopepD_reg_2"/>
    <property type="match status" value="1"/>
</dbReference>
<dbReference type="Pfam" id="PF07715">
    <property type="entry name" value="Plug"/>
    <property type="match status" value="1"/>
</dbReference>
<dbReference type="Gene3D" id="2.60.40.1120">
    <property type="entry name" value="Carboxypeptidase-like, regulatory domain"/>
    <property type="match status" value="1"/>
</dbReference>
<dbReference type="OrthoDB" id="9768177at2"/>
<protein>
    <submittedName>
        <fullName evidence="14">SusC/RagA family protein</fullName>
    </submittedName>
</protein>
<evidence type="ECO:0000256" key="11">
    <source>
        <dbReference type="SAM" id="Phobius"/>
    </source>
</evidence>
<dbReference type="SUPFAM" id="SSF56935">
    <property type="entry name" value="Porins"/>
    <property type="match status" value="1"/>
</dbReference>
<evidence type="ECO:0000256" key="3">
    <source>
        <dbReference type="ARBA" id="ARBA00022452"/>
    </source>
</evidence>
<dbReference type="NCBIfam" id="TIGR04056">
    <property type="entry name" value="OMP_RagA_SusC"/>
    <property type="match status" value="1"/>
</dbReference>
<dbReference type="Proteomes" id="UP000248688">
    <property type="component" value="Chromosome"/>
</dbReference>
<dbReference type="KEGG" id="est:DN752_04870"/>
<evidence type="ECO:0000256" key="5">
    <source>
        <dbReference type="ARBA" id="ARBA00023077"/>
    </source>
</evidence>
<dbReference type="PROSITE" id="PS52016">
    <property type="entry name" value="TONB_DEPENDENT_REC_3"/>
    <property type="match status" value="1"/>
</dbReference>
<dbReference type="RefSeq" id="WP_112782914.1">
    <property type="nucleotide sequence ID" value="NZ_CP030041.1"/>
</dbReference>
<keyword evidence="4 8" id="KW-0812">Transmembrane</keyword>
<dbReference type="EMBL" id="CP030041">
    <property type="protein sequence ID" value="AWW29514.1"/>
    <property type="molecule type" value="Genomic_DNA"/>
</dbReference>
<dbReference type="InterPro" id="IPR023997">
    <property type="entry name" value="TonB-dep_OMP_SusC/RagA_CS"/>
</dbReference>
<dbReference type="GO" id="GO:0009279">
    <property type="term" value="C:cell outer membrane"/>
    <property type="evidence" value="ECO:0007669"/>
    <property type="project" value="UniProtKB-SubCell"/>
</dbReference>
<keyword evidence="5 9" id="KW-0798">TonB box</keyword>
<dbReference type="InterPro" id="IPR008969">
    <property type="entry name" value="CarboxyPept-like_regulatory"/>
</dbReference>
<dbReference type="InterPro" id="IPR023996">
    <property type="entry name" value="TonB-dep_OMP_SusC/RagA"/>
</dbReference>
<evidence type="ECO:0000259" key="12">
    <source>
        <dbReference type="Pfam" id="PF00593"/>
    </source>
</evidence>
<dbReference type="InterPro" id="IPR000531">
    <property type="entry name" value="Beta-barrel_TonB"/>
</dbReference>
<dbReference type="AlphaFoldDB" id="A0A2Z4IF03"/>
<evidence type="ECO:0000256" key="7">
    <source>
        <dbReference type="ARBA" id="ARBA00023237"/>
    </source>
</evidence>
<comment type="subcellular location">
    <subcellularLocation>
        <location evidence="1 8">Cell outer membrane</location>
        <topology evidence="1 8">Multi-pass membrane protein</topology>
    </subcellularLocation>
</comment>
<feature type="region of interest" description="Disordered" evidence="10">
    <location>
        <begin position="35"/>
        <end position="59"/>
    </location>
</feature>
<feature type="compositionally biased region" description="Basic and acidic residues" evidence="10">
    <location>
        <begin position="35"/>
        <end position="50"/>
    </location>
</feature>